<comment type="caution">
    <text evidence="1">The sequence shown here is derived from an EMBL/GenBank/DDBJ whole genome shotgun (WGS) entry which is preliminary data.</text>
</comment>
<evidence type="ECO:0000313" key="1">
    <source>
        <dbReference type="EMBL" id="KAK1139951.1"/>
    </source>
</evidence>
<accession>A0ACC3AR96</accession>
<dbReference type="EMBL" id="JAOPJF010000094">
    <property type="protein sequence ID" value="KAK1139951.1"/>
    <property type="molecule type" value="Genomic_DNA"/>
</dbReference>
<sequence>MITCVRASASRPSSSLHASHQHPVISRLLLFLWVLFTISSVVTAFVLPPDARSELTARRSLPSVFSADGEIVPDDFDDVSHSPQERAQWDHVIRRDSTLELDLSLLERAASLPIIVAPEDNDRAENDDAPSSLVRRSDTDDMPQPFDTSTRTNFSSSTCETFVNDFLSNSTFTNCHAMSMLLRNSYSFFKTVRSATATSHVLDLSCNVDADKCSSYMTDLAGRLLEKDVCGEDYKDGNSIVTDAYTNMVAYEPIYRATCLKSPNTTNYCFVDAATNTNNSADYNVYFIPFDTTITNAPFPTCNKCLQASMDVFADFAQKDGQFLARSYLPSAEGINSKCGSDFANVNITVGEDKLLTSAASWAVGHPGPSIPYIAALGMAIVYLGLL</sequence>
<protein>
    <submittedName>
        <fullName evidence="1">Uncharacterized protein</fullName>
    </submittedName>
</protein>
<keyword evidence="2" id="KW-1185">Reference proteome</keyword>
<reference evidence="1 2" key="1">
    <citation type="journal article" date="2023" name="ACS Omega">
        <title>Identification of the Neoaspergillic Acid Biosynthesis Gene Cluster by Establishing an In Vitro CRISPR-Ribonucleoprotein Genetic System in Aspergillus melleus.</title>
        <authorList>
            <person name="Yuan B."/>
            <person name="Grau M.F."/>
            <person name="Murata R.M."/>
            <person name="Torok T."/>
            <person name="Venkateswaran K."/>
            <person name="Stajich J.E."/>
            <person name="Wang C.C.C."/>
        </authorList>
    </citation>
    <scope>NUCLEOTIDE SEQUENCE [LARGE SCALE GENOMIC DNA]</scope>
    <source>
        <strain evidence="1 2">IMV 1140</strain>
    </source>
</reference>
<gene>
    <name evidence="1" type="ORF">N8T08_011028</name>
</gene>
<evidence type="ECO:0000313" key="2">
    <source>
        <dbReference type="Proteomes" id="UP001177260"/>
    </source>
</evidence>
<name>A0ACC3AR96_9EURO</name>
<dbReference type="Proteomes" id="UP001177260">
    <property type="component" value="Unassembled WGS sequence"/>
</dbReference>
<organism evidence="1 2">
    <name type="scientific">Aspergillus melleus</name>
    <dbReference type="NCBI Taxonomy" id="138277"/>
    <lineage>
        <taxon>Eukaryota</taxon>
        <taxon>Fungi</taxon>
        <taxon>Dikarya</taxon>
        <taxon>Ascomycota</taxon>
        <taxon>Pezizomycotina</taxon>
        <taxon>Eurotiomycetes</taxon>
        <taxon>Eurotiomycetidae</taxon>
        <taxon>Eurotiales</taxon>
        <taxon>Aspergillaceae</taxon>
        <taxon>Aspergillus</taxon>
        <taxon>Aspergillus subgen. Circumdati</taxon>
    </lineage>
</organism>
<proteinExistence type="predicted"/>